<dbReference type="PANTHER" id="PTHR46438:SF11">
    <property type="entry name" value="LIPASE-RELATED"/>
    <property type="match status" value="1"/>
</dbReference>
<gene>
    <name evidence="2" type="ORF">Rmf_22140</name>
</gene>
<dbReference type="PRINTS" id="PR00111">
    <property type="entry name" value="ABHYDROLASE"/>
</dbReference>
<name>A0ABN6P1Y0_9PROT</name>
<evidence type="ECO:0000313" key="2">
    <source>
        <dbReference type="EMBL" id="BDG72285.1"/>
    </source>
</evidence>
<dbReference type="InterPro" id="IPR017497">
    <property type="entry name" value="BchO"/>
</dbReference>
<dbReference type="RefSeq" id="WP_244459494.1">
    <property type="nucleotide sequence ID" value="NZ_AP025637.1"/>
</dbReference>
<sequence length="294" mass="31948">MSDRPAWPVDGRDWPNREHSRFLRAGGVDWHVQVAGQGPVVLLLHGTAAATHSWRDVLPLLARHATVVAPDLPGHGFTSMPGDPGLTLPGMARLVEALLGALGLKPDLAVGHSAGAAVALRMALDGRITPREVVSLNGALTPLGEEHAAFFTRAARLLVGLPFVPKLFAWRAANREVAARLLRDTGSTIDARGVDLYARLFRRAGHLAGALRMMANWDLRPLLRDLPRLTPDLLLVVGANDRTIAPSKARRIQQLLPRARIETLPRLGHLAHEERPDIVADLLLRELTAEMAEP</sequence>
<dbReference type="Gene3D" id="3.40.50.1820">
    <property type="entry name" value="alpha/beta hydrolase"/>
    <property type="match status" value="1"/>
</dbReference>
<accession>A0ABN6P1Y0</accession>
<proteinExistence type="predicted"/>
<evidence type="ECO:0000259" key="1">
    <source>
        <dbReference type="Pfam" id="PF12697"/>
    </source>
</evidence>
<dbReference type="InterPro" id="IPR029058">
    <property type="entry name" value="AB_hydrolase_fold"/>
</dbReference>
<dbReference type="GO" id="GO:0016787">
    <property type="term" value="F:hydrolase activity"/>
    <property type="evidence" value="ECO:0007669"/>
    <property type="project" value="UniProtKB-KW"/>
</dbReference>
<reference evidence="2 3" key="1">
    <citation type="journal article" date="2016" name="Microbes Environ.">
        <title>Phylogenetically diverse aerobic anoxygenic phototrophic bacteria isolated from epilithic biofilms in Tama river, Japan.</title>
        <authorList>
            <person name="Hirose S."/>
            <person name="Matsuura K."/>
            <person name="Haruta S."/>
        </authorList>
    </citation>
    <scope>NUCLEOTIDE SEQUENCE [LARGE SCALE GENOMIC DNA]</scope>
    <source>
        <strain evidence="2 3">S08</strain>
    </source>
</reference>
<keyword evidence="2" id="KW-0378">Hydrolase</keyword>
<dbReference type="Proteomes" id="UP000831327">
    <property type="component" value="Chromosome"/>
</dbReference>
<evidence type="ECO:0000313" key="3">
    <source>
        <dbReference type="Proteomes" id="UP000831327"/>
    </source>
</evidence>
<dbReference type="NCBIfam" id="TIGR03056">
    <property type="entry name" value="bchO_mg_che_rel"/>
    <property type="match status" value="1"/>
</dbReference>
<feature type="domain" description="AB hydrolase-1" evidence="1">
    <location>
        <begin position="41"/>
        <end position="281"/>
    </location>
</feature>
<dbReference type="PANTHER" id="PTHR46438">
    <property type="entry name" value="ALPHA/BETA-HYDROLASES SUPERFAMILY PROTEIN"/>
    <property type="match status" value="1"/>
</dbReference>
<dbReference type="Pfam" id="PF12697">
    <property type="entry name" value="Abhydrolase_6"/>
    <property type="match status" value="1"/>
</dbReference>
<protein>
    <submittedName>
        <fullName evidence="2">Alpha/beta hydrolase</fullName>
    </submittedName>
</protein>
<dbReference type="SUPFAM" id="SSF53474">
    <property type="entry name" value="alpha/beta-Hydrolases"/>
    <property type="match status" value="1"/>
</dbReference>
<dbReference type="EMBL" id="AP025637">
    <property type="protein sequence ID" value="BDG72285.1"/>
    <property type="molecule type" value="Genomic_DNA"/>
</dbReference>
<keyword evidence="3" id="KW-1185">Reference proteome</keyword>
<organism evidence="2 3">
    <name type="scientific">Roseomonas fluvialis</name>
    <dbReference type="NCBI Taxonomy" id="1750527"/>
    <lineage>
        <taxon>Bacteria</taxon>
        <taxon>Pseudomonadati</taxon>
        <taxon>Pseudomonadota</taxon>
        <taxon>Alphaproteobacteria</taxon>
        <taxon>Acetobacterales</taxon>
        <taxon>Roseomonadaceae</taxon>
        <taxon>Roseomonas</taxon>
    </lineage>
</organism>
<dbReference type="InterPro" id="IPR000073">
    <property type="entry name" value="AB_hydrolase_1"/>
</dbReference>